<organism evidence="10 11">
    <name type="scientific">Dioscorea cayennensis subsp. rotundata</name>
    <name type="common">White Guinea yam</name>
    <name type="synonym">Dioscorea rotundata</name>
    <dbReference type="NCBI Taxonomy" id="55577"/>
    <lineage>
        <taxon>Eukaryota</taxon>
        <taxon>Viridiplantae</taxon>
        <taxon>Streptophyta</taxon>
        <taxon>Embryophyta</taxon>
        <taxon>Tracheophyta</taxon>
        <taxon>Spermatophyta</taxon>
        <taxon>Magnoliopsida</taxon>
        <taxon>Liliopsida</taxon>
        <taxon>Dioscoreales</taxon>
        <taxon>Dioscoreaceae</taxon>
        <taxon>Dioscorea</taxon>
    </lineage>
</organism>
<dbReference type="InterPro" id="IPR004827">
    <property type="entry name" value="bZIP"/>
</dbReference>
<keyword evidence="3" id="KW-0805">Transcription regulation</keyword>
<dbReference type="PANTHER" id="PTHR22952:SF175">
    <property type="entry name" value="PROTEIN ABSCISIC ACID-INSENSITIVE 5"/>
    <property type="match status" value="1"/>
</dbReference>
<keyword evidence="8" id="KW-0812">Transmembrane</keyword>
<evidence type="ECO:0000256" key="6">
    <source>
        <dbReference type="ARBA" id="ARBA00023242"/>
    </source>
</evidence>
<feature type="transmembrane region" description="Helical" evidence="8">
    <location>
        <begin position="15"/>
        <end position="34"/>
    </location>
</feature>
<evidence type="ECO:0000313" key="10">
    <source>
        <dbReference type="Proteomes" id="UP001515500"/>
    </source>
</evidence>
<keyword evidence="8" id="KW-1133">Transmembrane helix</keyword>
<evidence type="ECO:0000256" key="1">
    <source>
        <dbReference type="ARBA" id="ARBA00004123"/>
    </source>
</evidence>
<dbReference type="InterPro" id="IPR046347">
    <property type="entry name" value="bZIP_sf"/>
</dbReference>
<feature type="domain" description="BZIP" evidence="9">
    <location>
        <begin position="146"/>
        <end position="199"/>
    </location>
</feature>
<dbReference type="GO" id="GO:0003700">
    <property type="term" value="F:DNA-binding transcription factor activity"/>
    <property type="evidence" value="ECO:0007669"/>
    <property type="project" value="InterPro"/>
</dbReference>
<evidence type="ECO:0000256" key="3">
    <source>
        <dbReference type="ARBA" id="ARBA00023015"/>
    </source>
</evidence>
<dbReference type="RefSeq" id="XP_039127281.1">
    <property type="nucleotide sequence ID" value="XM_039271347.1"/>
</dbReference>
<keyword evidence="8" id="KW-0472">Membrane</keyword>
<reference evidence="11" key="2">
    <citation type="submission" date="2025-08" db="UniProtKB">
        <authorList>
            <consortium name="RefSeq"/>
        </authorList>
    </citation>
    <scope>IDENTIFICATION</scope>
</reference>
<evidence type="ECO:0000256" key="2">
    <source>
        <dbReference type="ARBA" id="ARBA00022682"/>
    </source>
</evidence>
<sequence>MTSTSPTYQLLHLSFPFSVFFPPLHLILISSFSIPKMEDVWKDMTNLITNITTNRQGPLLQDFLPGGVFYKGSPLPDMINCDSSQNSSGGDVNCNNGNLEVMCSLSGSQVCFDKVGVGVGVGVDVGVFERKKMDHDQDLSNTGSRAARRRRRLINNRESAARSRARKQAYTEELEKAVTQLLEENEQLKREREEMRLEMGTQLSTKAISLQRSSTAPF</sequence>
<dbReference type="Proteomes" id="UP001515500">
    <property type="component" value="Chromosome 1"/>
</dbReference>
<evidence type="ECO:0000256" key="5">
    <source>
        <dbReference type="ARBA" id="ARBA00023163"/>
    </source>
</evidence>
<comment type="subcellular location">
    <subcellularLocation>
        <location evidence="1">Nucleus</location>
    </subcellularLocation>
</comment>
<keyword evidence="2" id="KW-0938">Abscisic acid signaling pathway</keyword>
<dbReference type="GO" id="GO:0003677">
    <property type="term" value="F:DNA binding"/>
    <property type="evidence" value="ECO:0007669"/>
    <property type="project" value="UniProtKB-KW"/>
</dbReference>
<dbReference type="GeneID" id="120263441"/>
<reference evidence="10" key="1">
    <citation type="submission" date="2025-05" db="UniProtKB">
        <authorList>
            <consortium name="RefSeq"/>
        </authorList>
    </citation>
    <scope>NUCLEOTIDE SEQUENCE [LARGE SCALE GENOMIC DNA]</scope>
</reference>
<evidence type="ECO:0000256" key="7">
    <source>
        <dbReference type="SAM" id="Coils"/>
    </source>
</evidence>
<evidence type="ECO:0000313" key="11">
    <source>
        <dbReference type="RefSeq" id="XP_039127281.1"/>
    </source>
</evidence>
<keyword evidence="4" id="KW-0238">DNA-binding</keyword>
<dbReference type="SMART" id="SM00338">
    <property type="entry name" value="BRLZ"/>
    <property type="match status" value="1"/>
</dbReference>
<dbReference type="Pfam" id="PF00170">
    <property type="entry name" value="bZIP_1"/>
    <property type="match status" value="1"/>
</dbReference>
<keyword evidence="7" id="KW-0175">Coiled coil</keyword>
<evidence type="ECO:0000256" key="4">
    <source>
        <dbReference type="ARBA" id="ARBA00023125"/>
    </source>
</evidence>
<dbReference type="Gene3D" id="1.20.5.170">
    <property type="match status" value="1"/>
</dbReference>
<dbReference type="GO" id="GO:0009738">
    <property type="term" value="P:abscisic acid-activated signaling pathway"/>
    <property type="evidence" value="ECO:0007669"/>
    <property type="project" value="UniProtKB-KW"/>
</dbReference>
<evidence type="ECO:0000256" key="8">
    <source>
        <dbReference type="SAM" id="Phobius"/>
    </source>
</evidence>
<dbReference type="SUPFAM" id="SSF57959">
    <property type="entry name" value="Leucine zipper domain"/>
    <property type="match status" value="1"/>
</dbReference>
<accession>A0AB40BJ56</accession>
<dbReference type="GO" id="GO:0005634">
    <property type="term" value="C:nucleus"/>
    <property type="evidence" value="ECO:0007669"/>
    <property type="project" value="UniProtKB-SubCell"/>
</dbReference>
<evidence type="ECO:0000259" key="9">
    <source>
        <dbReference type="PROSITE" id="PS50217"/>
    </source>
</evidence>
<gene>
    <name evidence="11" type="primary">LOC120263441</name>
</gene>
<keyword evidence="5" id="KW-0804">Transcription</keyword>
<keyword evidence="6" id="KW-0539">Nucleus</keyword>
<dbReference type="AlphaFoldDB" id="A0AB40BJ56"/>
<protein>
    <submittedName>
        <fullName evidence="11">ABSCISIC ACID-INSENSITIVE 5-like protein 7</fullName>
    </submittedName>
</protein>
<dbReference type="PROSITE" id="PS50217">
    <property type="entry name" value="BZIP"/>
    <property type="match status" value="1"/>
</dbReference>
<dbReference type="CDD" id="cd14707">
    <property type="entry name" value="bZIP_plant_BZIP46"/>
    <property type="match status" value="1"/>
</dbReference>
<feature type="coiled-coil region" evidence="7">
    <location>
        <begin position="160"/>
        <end position="198"/>
    </location>
</feature>
<dbReference type="PANTHER" id="PTHR22952">
    <property type="entry name" value="CAMP-RESPONSE ELEMENT BINDING PROTEIN-RELATED"/>
    <property type="match status" value="1"/>
</dbReference>
<keyword evidence="10" id="KW-1185">Reference proteome</keyword>
<proteinExistence type="predicted"/>
<dbReference type="GO" id="GO:0045893">
    <property type="term" value="P:positive regulation of DNA-templated transcription"/>
    <property type="evidence" value="ECO:0007669"/>
    <property type="project" value="InterPro"/>
</dbReference>
<dbReference type="InterPro" id="IPR043452">
    <property type="entry name" value="BZIP46-like"/>
</dbReference>
<name>A0AB40BJ56_DIOCR</name>